<feature type="transmembrane region" description="Helical" evidence="8">
    <location>
        <begin position="199"/>
        <end position="216"/>
    </location>
</feature>
<evidence type="ECO:0000256" key="2">
    <source>
        <dbReference type="ARBA" id="ARBA00008537"/>
    </source>
</evidence>
<dbReference type="PANTHER" id="PTHR42718:SF9">
    <property type="entry name" value="MAJOR FACILITATOR SUPERFAMILY MULTIDRUG TRANSPORTER MFSC"/>
    <property type="match status" value="1"/>
</dbReference>
<dbReference type="InterPro" id="IPR004638">
    <property type="entry name" value="EmrB-like"/>
</dbReference>
<reference evidence="11 13" key="1">
    <citation type="submission" date="2015-08" db="EMBL/GenBank/DDBJ databases">
        <title>Draft Genome Sequences of Vibrio parahaemolyticus Strains.</title>
        <authorList>
            <person name="Gonzalez-Escalona N."/>
            <person name="DePaola A."/>
        </authorList>
    </citation>
    <scope>NUCLEOTIDE SEQUENCE [LARGE SCALE GENOMIC DNA]</scope>
    <source>
        <strain evidence="11 13">CFSAN001621</strain>
    </source>
</reference>
<dbReference type="RefSeq" id="WP_005497744.1">
    <property type="nucleotide sequence ID" value="NZ_CABMHD010000003.1"/>
</dbReference>
<comment type="subcellular location">
    <subcellularLocation>
        <location evidence="1">Cell membrane</location>
        <topology evidence="1">Multi-pass membrane protein</topology>
    </subcellularLocation>
</comment>
<evidence type="ECO:0000313" key="10">
    <source>
        <dbReference type="EMBL" id="HAS6677264.1"/>
    </source>
</evidence>
<keyword evidence="7 8" id="KW-0472">Membrane</keyword>
<evidence type="ECO:0000256" key="6">
    <source>
        <dbReference type="ARBA" id="ARBA00022989"/>
    </source>
</evidence>
<dbReference type="EMBL" id="CP034299">
    <property type="protein sequence ID" value="QHH11644.1"/>
    <property type="molecule type" value="Genomic_DNA"/>
</dbReference>
<feature type="transmembrane region" description="Helical" evidence="8">
    <location>
        <begin position="470"/>
        <end position="492"/>
    </location>
</feature>
<dbReference type="Proteomes" id="UP000856022">
    <property type="component" value="Unassembled WGS sequence"/>
</dbReference>
<feature type="transmembrane region" description="Helical" evidence="8">
    <location>
        <begin position="303"/>
        <end position="321"/>
    </location>
</feature>
<name>A0A1E4UF58_VIBPH</name>
<evidence type="ECO:0000313" key="12">
    <source>
        <dbReference type="EMBL" id="QHH11644.1"/>
    </source>
</evidence>
<feature type="transmembrane region" description="Helical" evidence="8">
    <location>
        <begin position="51"/>
        <end position="72"/>
    </location>
</feature>
<feature type="transmembrane region" description="Helical" evidence="8">
    <location>
        <begin position="266"/>
        <end position="283"/>
    </location>
</feature>
<dbReference type="EMBL" id="LHQV01000043">
    <property type="protein sequence ID" value="OQJ94605.1"/>
    <property type="molecule type" value="Genomic_DNA"/>
</dbReference>
<dbReference type="GO" id="GO:0005886">
    <property type="term" value="C:plasma membrane"/>
    <property type="evidence" value="ECO:0007669"/>
    <property type="project" value="UniProtKB-SubCell"/>
</dbReference>
<reference evidence="10" key="4">
    <citation type="submission" date="2019-12" db="EMBL/GenBank/DDBJ databases">
        <authorList>
            <consortium name="NCBI Pathogen Detection Project"/>
        </authorList>
    </citation>
    <scope>NUCLEOTIDE SEQUENCE</scope>
    <source>
        <strain evidence="10">1930</strain>
    </source>
</reference>
<dbReference type="Pfam" id="PF07690">
    <property type="entry name" value="MFS_1"/>
    <property type="match status" value="1"/>
</dbReference>
<evidence type="ECO:0000313" key="14">
    <source>
        <dbReference type="Proteomes" id="UP000464718"/>
    </source>
</evidence>
<evidence type="ECO:0000256" key="8">
    <source>
        <dbReference type="SAM" id="Phobius"/>
    </source>
</evidence>
<dbReference type="InterPro" id="IPR020846">
    <property type="entry name" value="MFS_dom"/>
</dbReference>
<feature type="transmembrane region" description="Helical" evidence="8">
    <location>
        <begin position="364"/>
        <end position="385"/>
    </location>
</feature>
<protein>
    <submittedName>
        <fullName evidence="10">DHA2 family efflux MFS transporter permease subunit</fullName>
    </submittedName>
    <submittedName>
        <fullName evidence="11">Multidrug MFS transporter</fullName>
    </submittedName>
</protein>
<dbReference type="SUPFAM" id="SSF103473">
    <property type="entry name" value="MFS general substrate transporter"/>
    <property type="match status" value="1"/>
</dbReference>
<evidence type="ECO:0000256" key="7">
    <source>
        <dbReference type="ARBA" id="ARBA00023136"/>
    </source>
</evidence>
<evidence type="ECO:0000256" key="3">
    <source>
        <dbReference type="ARBA" id="ARBA00022448"/>
    </source>
</evidence>
<accession>A0A1E4UF58</accession>
<feature type="transmembrane region" description="Helical" evidence="8">
    <location>
        <begin position="137"/>
        <end position="155"/>
    </location>
</feature>
<feature type="domain" description="Major facilitator superfamily (MFS) profile" evidence="9">
    <location>
        <begin position="13"/>
        <end position="496"/>
    </location>
</feature>
<feature type="transmembrane region" description="Helical" evidence="8">
    <location>
        <begin position="12"/>
        <end position="31"/>
    </location>
</feature>
<dbReference type="Gene3D" id="1.20.1250.20">
    <property type="entry name" value="MFS general substrate transporter like domains"/>
    <property type="match status" value="1"/>
</dbReference>
<evidence type="ECO:0000256" key="1">
    <source>
        <dbReference type="ARBA" id="ARBA00004651"/>
    </source>
</evidence>
<organism evidence="10">
    <name type="scientific">Vibrio parahaemolyticus</name>
    <dbReference type="NCBI Taxonomy" id="670"/>
    <lineage>
        <taxon>Bacteria</taxon>
        <taxon>Pseudomonadati</taxon>
        <taxon>Pseudomonadota</taxon>
        <taxon>Gammaproteobacteria</taxon>
        <taxon>Vibrionales</taxon>
        <taxon>Vibrionaceae</taxon>
        <taxon>Vibrio</taxon>
    </lineage>
</organism>
<keyword evidence="13" id="KW-1185">Reference proteome</keyword>
<feature type="transmembrane region" description="Helical" evidence="8">
    <location>
        <begin position="397"/>
        <end position="417"/>
    </location>
</feature>
<keyword evidence="3" id="KW-0813">Transport</keyword>
<proteinExistence type="inferred from homology"/>
<feature type="transmembrane region" description="Helical" evidence="8">
    <location>
        <begin position="79"/>
        <end position="98"/>
    </location>
</feature>
<keyword evidence="4" id="KW-1003">Cell membrane</keyword>
<keyword evidence="6 8" id="KW-1133">Transmembrane helix</keyword>
<dbReference type="EMBL" id="DACQKT010000004">
    <property type="protein sequence ID" value="HAS6677264.1"/>
    <property type="molecule type" value="Genomic_DNA"/>
</dbReference>
<dbReference type="Proteomes" id="UP000464718">
    <property type="component" value="Chromosome ii"/>
</dbReference>
<evidence type="ECO:0000256" key="4">
    <source>
        <dbReference type="ARBA" id="ARBA00022475"/>
    </source>
</evidence>
<evidence type="ECO:0000256" key="5">
    <source>
        <dbReference type="ARBA" id="ARBA00022692"/>
    </source>
</evidence>
<feature type="transmembrane region" description="Helical" evidence="8">
    <location>
        <begin position="167"/>
        <end position="187"/>
    </location>
</feature>
<reference evidence="12 14" key="3">
    <citation type="submission" date="2018-12" db="EMBL/GenBank/DDBJ databases">
        <title>Genomic insights into the evolutionary origins and pathogenicity of five Vibrio parahaemolyticus strains isolated from the shrimp with acute hepatopancreatic necrosis disease (AHPND).</title>
        <authorList>
            <person name="Yang Q."/>
            <person name="Dong X."/>
            <person name="Xie G."/>
            <person name="Fu S."/>
            <person name="Zou P."/>
            <person name="Sun J."/>
            <person name="Wang Y."/>
            <person name="Huang J."/>
        </authorList>
    </citation>
    <scope>NUCLEOTIDE SEQUENCE [LARGE SCALE GENOMIC DNA]</scope>
    <source>
        <strain evidence="12 14">20160303005-1</strain>
    </source>
</reference>
<comment type="similarity">
    <text evidence="2">Belongs to the major facilitator superfamily. EmrB family.</text>
</comment>
<dbReference type="GO" id="GO:0022857">
    <property type="term" value="F:transmembrane transporter activity"/>
    <property type="evidence" value="ECO:0007669"/>
    <property type="project" value="InterPro"/>
</dbReference>
<dbReference type="PANTHER" id="PTHR42718">
    <property type="entry name" value="MAJOR FACILITATOR SUPERFAMILY MULTIDRUG TRANSPORTER MFSC"/>
    <property type="match status" value="1"/>
</dbReference>
<evidence type="ECO:0000259" key="9">
    <source>
        <dbReference type="PROSITE" id="PS50850"/>
    </source>
</evidence>
<sequence>MNHQITADKRGIATVAVMLSAIMVLIDMTVANVSLSHMMGALGATADQITWVLTGYSMAEAIFIPMTSFWVSRFGERKVMLVAVIGFVIASALCGQAQSLEEMVLFRIIQGAFGASVIPLAQSTLVQIYPYEQKGKAMAIFSIGILLGPILGPVVGGVITDNINWRWIFYINLPFGLICTSLIYRYIHIDNKSKPNFDWWIIGYMALGVGALQFVLDKGNEEDWLNSRMIQTAILLAVMGSVMWIYRSWKTKSPIAPLWLLKDRNLMVSSLMIAVVSMAMFGLTTQQPMLLESLLDYPVSTTGLLMAPRGLASAAMLILVIKLNPQFDPRIKIVFGLSCIGIGSYLMTQYSLQIDTFWIVMPSMIQGMGLGLTFSTLSTLAYLTIPKEQSVAAASIYNLFRTIGSSFGISIATTFQYRDSQQQWHALGEGINPYNPNLHDWAANQGLSITDPVALDQYQQMLQQQSQMVAFVHTFQLVGVMFVIMMPMLVFIRSRE</sequence>
<feature type="transmembrane region" description="Helical" evidence="8">
    <location>
        <begin position="333"/>
        <end position="352"/>
    </location>
</feature>
<feature type="transmembrane region" description="Helical" evidence="8">
    <location>
        <begin position="228"/>
        <end position="246"/>
    </location>
</feature>
<dbReference type="InterPro" id="IPR036259">
    <property type="entry name" value="MFS_trans_sf"/>
</dbReference>
<dbReference type="Proteomes" id="UP000191946">
    <property type="component" value="Unassembled WGS sequence"/>
</dbReference>
<evidence type="ECO:0000313" key="11">
    <source>
        <dbReference type="EMBL" id="OQJ94605.1"/>
    </source>
</evidence>
<dbReference type="Gene3D" id="1.20.1720.10">
    <property type="entry name" value="Multidrug resistance protein D"/>
    <property type="match status" value="1"/>
</dbReference>
<feature type="transmembrane region" description="Helical" evidence="8">
    <location>
        <begin position="104"/>
        <end position="125"/>
    </location>
</feature>
<dbReference type="InterPro" id="IPR011701">
    <property type="entry name" value="MFS"/>
</dbReference>
<gene>
    <name evidence="11" type="ORF">AKG60_28100</name>
    <name evidence="12" type="ORF">EHC69_20330</name>
    <name evidence="10" type="ORF">I7278_10645</name>
</gene>
<dbReference type="CDD" id="cd17503">
    <property type="entry name" value="MFS_LmrB_MDR_like"/>
    <property type="match status" value="1"/>
</dbReference>
<evidence type="ECO:0000313" key="13">
    <source>
        <dbReference type="Proteomes" id="UP000191946"/>
    </source>
</evidence>
<reference evidence="10" key="2">
    <citation type="journal article" date="2018" name="Genome Biol.">
        <title>SKESA: strategic k-mer extension for scrupulous assemblies.</title>
        <authorList>
            <person name="Souvorov A."/>
            <person name="Agarwala R."/>
            <person name="Lipman D.J."/>
        </authorList>
    </citation>
    <scope>NUCLEOTIDE SEQUENCE</scope>
    <source>
        <strain evidence="10">1930</strain>
    </source>
</reference>
<dbReference type="NCBIfam" id="TIGR00711">
    <property type="entry name" value="efflux_EmrB"/>
    <property type="match status" value="1"/>
</dbReference>
<dbReference type="AlphaFoldDB" id="A0A1E4UF58"/>
<dbReference type="PROSITE" id="PS50850">
    <property type="entry name" value="MFS"/>
    <property type="match status" value="1"/>
</dbReference>
<keyword evidence="5 8" id="KW-0812">Transmembrane</keyword>